<dbReference type="Gene3D" id="3.30.590.20">
    <property type="match status" value="1"/>
</dbReference>
<dbReference type="RefSeq" id="WP_123255195.1">
    <property type="nucleotide sequence ID" value="NZ_RBED01000091.1"/>
</dbReference>
<dbReference type="InterPro" id="IPR014746">
    <property type="entry name" value="Gln_synth/guanido_kin_cat_dom"/>
</dbReference>
<accession>A0A3N0C0B7</accession>
<reference evidence="2 3" key="1">
    <citation type="submission" date="2018-10" db="EMBL/GenBank/DDBJ databases">
        <title>Genome sequencing of Arthrobacter oryzae TNB02.</title>
        <authorList>
            <person name="Cho Y.-J."/>
            <person name="Cho A."/>
            <person name="Kim O.-S."/>
        </authorList>
    </citation>
    <scope>NUCLEOTIDE SEQUENCE [LARGE SCALE GENOMIC DNA]</scope>
    <source>
        <strain evidence="2 3">TNB02</strain>
    </source>
</reference>
<sequence>MANWLASRSGINDELLHPRSHRPRPAKEVSDALTEHLDSSLRVSGENASAAAGLERIFQCSSGERLQRLAYAQSPQLAGVVGAAISQTHHDDDTVPARG</sequence>
<evidence type="ECO:0000313" key="3">
    <source>
        <dbReference type="Proteomes" id="UP000273807"/>
    </source>
</evidence>
<keyword evidence="3" id="KW-1185">Reference proteome</keyword>
<dbReference type="AlphaFoldDB" id="A0A3N0C0B7"/>
<comment type="caution">
    <text evidence="2">The sequence shown here is derived from an EMBL/GenBank/DDBJ whole genome shotgun (WGS) entry which is preliminary data.</text>
</comment>
<dbReference type="GO" id="GO:0003824">
    <property type="term" value="F:catalytic activity"/>
    <property type="evidence" value="ECO:0007669"/>
    <property type="project" value="InterPro"/>
</dbReference>
<evidence type="ECO:0000256" key="1">
    <source>
        <dbReference type="SAM" id="MobiDB-lite"/>
    </source>
</evidence>
<feature type="region of interest" description="Disordered" evidence="1">
    <location>
        <begin position="1"/>
        <end position="32"/>
    </location>
</feature>
<evidence type="ECO:0000313" key="2">
    <source>
        <dbReference type="EMBL" id="RNL55622.1"/>
    </source>
</evidence>
<proteinExistence type="predicted"/>
<dbReference type="Proteomes" id="UP000273807">
    <property type="component" value="Unassembled WGS sequence"/>
</dbReference>
<dbReference type="OrthoDB" id="9769628at2"/>
<organism evidence="2 3">
    <name type="scientific">Arthrobacter oryzae</name>
    <dbReference type="NCBI Taxonomy" id="409290"/>
    <lineage>
        <taxon>Bacteria</taxon>
        <taxon>Bacillati</taxon>
        <taxon>Actinomycetota</taxon>
        <taxon>Actinomycetes</taxon>
        <taxon>Micrococcales</taxon>
        <taxon>Micrococcaceae</taxon>
        <taxon>Arthrobacter</taxon>
    </lineage>
</organism>
<dbReference type="EMBL" id="RBED01000091">
    <property type="protein sequence ID" value="RNL55622.1"/>
    <property type="molecule type" value="Genomic_DNA"/>
</dbReference>
<gene>
    <name evidence="2" type="ORF">D7003_09375</name>
</gene>
<name>A0A3N0C0B7_9MICC</name>
<protein>
    <submittedName>
        <fullName evidence="2">Uncharacterized protein</fullName>
    </submittedName>
</protein>
<dbReference type="SUPFAM" id="SSF55931">
    <property type="entry name" value="Glutamine synthetase/guanido kinase"/>
    <property type="match status" value="1"/>
</dbReference>